<dbReference type="InterPro" id="IPR006303">
    <property type="entry name" value="FliR"/>
</dbReference>
<evidence type="ECO:0000256" key="5">
    <source>
        <dbReference type="ARBA" id="ARBA00022692"/>
    </source>
</evidence>
<dbReference type="AlphaFoldDB" id="A0AAW4WVY4"/>
<evidence type="ECO:0000256" key="10">
    <source>
        <dbReference type="RuleBase" id="RU362071"/>
    </source>
</evidence>
<keyword evidence="11" id="KW-0966">Cell projection</keyword>
<gene>
    <name evidence="11" type="primary">fliR</name>
    <name evidence="11" type="ORF">LJ207_07630</name>
</gene>
<dbReference type="InterPro" id="IPR002010">
    <property type="entry name" value="T3SS_IM_R"/>
</dbReference>
<evidence type="ECO:0000256" key="1">
    <source>
        <dbReference type="ARBA" id="ARBA00002578"/>
    </source>
</evidence>
<feature type="transmembrane region" description="Helical" evidence="10">
    <location>
        <begin position="43"/>
        <end position="60"/>
    </location>
</feature>
<keyword evidence="7 10" id="KW-0472">Membrane</keyword>
<evidence type="ECO:0000256" key="6">
    <source>
        <dbReference type="ARBA" id="ARBA00022989"/>
    </source>
</evidence>
<accession>A0AAW4WVY4</accession>
<dbReference type="GO" id="GO:0009425">
    <property type="term" value="C:bacterial-type flagellum basal body"/>
    <property type="evidence" value="ECO:0007669"/>
    <property type="project" value="UniProtKB-SubCell"/>
</dbReference>
<comment type="function">
    <text evidence="1 10">Role in flagellar biosynthesis.</text>
</comment>
<proteinExistence type="inferred from homology"/>
<dbReference type="NCBIfam" id="TIGR01400">
    <property type="entry name" value="fliR"/>
    <property type="match status" value="1"/>
</dbReference>
<dbReference type="PANTHER" id="PTHR30065">
    <property type="entry name" value="FLAGELLAR BIOSYNTHETIC PROTEIN FLIR"/>
    <property type="match status" value="1"/>
</dbReference>
<keyword evidence="11" id="KW-0282">Flagellum</keyword>
<dbReference type="PANTHER" id="PTHR30065:SF1">
    <property type="entry name" value="SURFACE PRESENTATION OF ANTIGENS PROTEIN SPAR"/>
    <property type="match status" value="1"/>
</dbReference>
<dbReference type="EMBL" id="JAJFAT010000009">
    <property type="protein sequence ID" value="MCC3145191.1"/>
    <property type="molecule type" value="Genomic_DNA"/>
</dbReference>
<evidence type="ECO:0000256" key="4">
    <source>
        <dbReference type="ARBA" id="ARBA00022475"/>
    </source>
</evidence>
<dbReference type="Proteomes" id="UP001199296">
    <property type="component" value="Unassembled WGS sequence"/>
</dbReference>
<feature type="transmembrane region" description="Helical" evidence="10">
    <location>
        <begin position="12"/>
        <end position="31"/>
    </location>
</feature>
<reference evidence="11 12" key="1">
    <citation type="submission" date="2021-10" db="EMBL/GenBank/DDBJ databases">
        <authorList>
            <person name="Grouzdev D.S."/>
            <person name="Pantiukh K.S."/>
            <person name="Krutkina M.S."/>
        </authorList>
    </citation>
    <scope>NUCLEOTIDE SEQUENCE [LARGE SCALE GENOMIC DNA]</scope>
    <source>
        <strain evidence="11 12">Z-7514</strain>
    </source>
</reference>
<keyword evidence="12" id="KW-1185">Reference proteome</keyword>
<keyword evidence="11" id="KW-0969">Cilium</keyword>
<dbReference type="PRINTS" id="PR00953">
    <property type="entry name" value="TYPE3IMRPROT"/>
</dbReference>
<comment type="caution">
    <text evidence="11">The sequence shown here is derived from an EMBL/GenBank/DDBJ whole genome shotgun (WGS) entry which is preliminary data.</text>
</comment>
<keyword evidence="8 10" id="KW-0975">Bacterial flagellum</keyword>
<keyword evidence="6 10" id="KW-1133">Transmembrane helix</keyword>
<evidence type="ECO:0000256" key="7">
    <source>
        <dbReference type="ARBA" id="ARBA00023136"/>
    </source>
</evidence>
<feature type="transmembrane region" description="Helical" evidence="10">
    <location>
        <begin position="80"/>
        <end position="100"/>
    </location>
</feature>
<comment type="similarity">
    <text evidence="2 10">Belongs to the FliR/MopE/SpaR family.</text>
</comment>
<evidence type="ECO:0000313" key="12">
    <source>
        <dbReference type="Proteomes" id="UP001199296"/>
    </source>
</evidence>
<dbReference type="Pfam" id="PF01311">
    <property type="entry name" value="Bac_export_1"/>
    <property type="match status" value="1"/>
</dbReference>
<feature type="transmembrane region" description="Helical" evidence="10">
    <location>
        <begin position="212"/>
        <end position="234"/>
    </location>
</feature>
<comment type="subcellular location">
    <subcellularLocation>
        <location evidence="10">Cell membrane</location>
        <topology evidence="10">Multi-pass membrane protein</topology>
    </subcellularLocation>
    <subcellularLocation>
        <location evidence="10">Bacterial flagellum basal body</location>
    </subcellularLocation>
</comment>
<keyword evidence="4 10" id="KW-1003">Cell membrane</keyword>
<dbReference type="GO" id="GO:0044780">
    <property type="term" value="P:bacterial-type flagellum assembly"/>
    <property type="evidence" value="ECO:0007669"/>
    <property type="project" value="UniProtKB-UniRule"/>
</dbReference>
<keyword evidence="5 10" id="KW-0812">Transmembrane</keyword>
<evidence type="ECO:0000256" key="2">
    <source>
        <dbReference type="ARBA" id="ARBA00009772"/>
    </source>
</evidence>
<sequence length="262" mass="29757">MPAVLEINNYLYLFFLIFSRYLGMMMITPIFSSQVILYRIKVLLVLTLSVLTFPILLGSFEAAYPNSNLVLIMELISEAAVGFLMGFLVFLIFSAVQFGGQVVDMLMGYRIANVVDPFSGFNSPVIGQFKNILLTLIFLAVNGHLYLIRLLHESFLIIPPRGIFFTNQLWQFFFRRSADMFVLGLKIALPIAGAIFFLDIVLAFLARTVPQMNLFVVGLPLKILAGLLLLYLLLPVLNTFFREIIFELIHDIPDLFRILSLE</sequence>
<evidence type="ECO:0000313" key="11">
    <source>
        <dbReference type="EMBL" id="MCC3145191.1"/>
    </source>
</evidence>
<evidence type="ECO:0000256" key="8">
    <source>
        <dbReference type="ARBA" id="ARBA00023143"/>
    </source>
</evidence>
<feature type="transmembrane region" description="Helical" evidence="10">
    <location>
        <begin position="181"/>
        <end position="206"/>
    </location>
</feature>
<evidence type="ECO:0000256" key="9">
    <source>
        <dbReference type="NCBIfam" id="TIGR01400"/>
    </source>
</evidence>
<evidence type="ECO:0000256" key="3">
    <source>
        <dbReference type="ARBA" id="ARBA00021717"/>
    </source>
</evidence>
<dbReference type="RefSeq" id="WP_229345774.1">
    <property type="nucleotide sequence ID" value="NZ_JAJFAT010000009.1"/>
</dbReference>
<organism evidence="11 12">
    <name type="scientific">Halanaerobium polyolivorans</name>
    <dbReference type="NCBI Taxonomy" id="2886943"/>
    <lineage>
        <taxon>Bacteria</taxon>
        <taxon>Bacillati</taxon>
        <taxon>Bacillota</taxon>
        <taxon>Clostridia</taxon>
        <taxon>Halanaerobiales</taxon>
        <taxon>Halanaerobiaceae</taxon>
        <taxon>Halanaerobium</taxon>
    </lineage>
</organism>
<dbReference type="GO" id="GO:0006605">
    <property type="term" value="P:protein targeting"/>
    <property type="evidence" value="ECO:0007669"/>
    <property type="project" value="UniProtKB-UniRule"/>
</dbReference>
<protein>
    <recommendedName>
        <fullName evidence="3 9">Flagellar biosynthetic protein FliR</fullName>
    </recommendedName>
</protein>
<dbReference type="GO" id="GO:0005886">
    <property type="term" value="C:plasma membrane"/>
    <property type="evidence" value="ECO:0007669"/>
    <property type="project" value="UniProtKB-SubCell"/>
</dbReference>
<name>A0AAW4WVY4_9FIRM</name>